<dbReference type="GeneID" id="96288907"/>
<comment type="caution">
    <text evidence="8">The sequence shown here is derived from an EMBL/GenBank/DDBJ whole genome shotgun (WGS) entry which is preliminary data.</text>
</comment>
<feature type="transmembrane region" description="Helical" evidence="7">
    <location>
        <begin position="225"/>
        <end position="247"/>
    </location>
</feature>
<reference evidence="9" key="1">
    <citation type="journal article" date="2019" name="Int. J. Syst. Evol. Microbiol.">
        <title>The Global Catalogue of Microorganisms (GCM) 10K type strain sequencing project: providing services to taxonomists for standard genome sequencing and annotation.</title>
        <authorList>
            <consortium name="The Broad Institute Genomics Platform"/>
            <consortium name="The Broad Institute Genome Sequencing Center for Infectious Disease"/>
            <person name="Wu L."/>
            <person name="Ma J."/>
        </authorList>
    </citation>
    <scope>NUCLEOTIDE SEQUENCE [LARGE SCALE GENOMIC DNA]</scope>
    <source>
        <strain evidence="9">JCM 4594</strain>
    </source>
</reference>
<feature type="transmembrane region" description="Helical" evidence="7">
    <location>
        <begin position="186"/>
        <end position="204"/>
    </location>
</feature>
<evidence type="ECO:0000256" key="7">
    <source>
        <dbReference type="SAM" id="Phobius"/>
    </source>
</evidence>
<feature type="transmembrane region" description="Helical" evidence="7">
    <location>
        <begin position="380"/>
        <end position="396"/>
    </location>
</feature>
<evidence type="ECO:0000256" key="6">
    <source>
        <dbReference type="SAM" id="MobiDB-lite"/>
    </source>
</evidence>
<dbReference type="PIRSF" id="PIRSF006060">
    <property type="entry name" value="AA_transporter"/>
    <property type="match status" value="1"/>
</dbReference>
<comment type="subcellular location">
    <subcellularLocation>
        <location evidence="1">Cell membrane</location>
        <topology evidence="1">Multi-pass membrane protein</topology>
    </subcellularLocation>
</comment>
<evidence type="ECO:0000256" key="3">
    <source>
        <dbReference type="ARBA" id="ARBA00022692"/>
    </source>
</evidence>
<feature type="transmembrane region" description="Helical" evidence="7">
    <location>
        <begin position="92"/>
        <end position="113"/>
    </location>
</feature>
<feature type="transmembrane region" description="Helical" evidence="7">
    <location>
        <begin position="275"/>
        <end position="303"/>
    </location>
</feature>
<name>A0ABQ2ZMB5_9ACTN</name>
<evidence type="ECO:0000313" key="8">
    <source>
        <dbReference type="EMBL" id="GGY18508.1"/>
    </source>
</evidence>
<evidence type="ECO:0000313" key="9">
    <source>
        <dbReference type="Proteomes" id="UP000600946"/>
    </source>
</evidence>
<accession>A0ABQ2ZMB5</accession>
<keyword evidence="4 7" id="KW-1133">Transmembrane helix</keyword>
<dbReference type="InterPro" id="IPR050367">
    <property type="entry name" value="APC_superfamily"/>
</dbReference>
<feature type="transmembrane region" description="Helical" evidence="7">
    <location>
        <begin position="355"/>
        <end position="373"/>
    </location>
</feature>
<dbReference type="InterPro" id="IPR002293">
    <property type="entry name" value="AA/rel_permease1"/>
</dbReference>
<evidence type="ECO:0000256" key="4">
    <source>
        <dbReference type="ARBA" id="ARBA00022989"/>
    </source>
</evidence>
<keyword evidence="9" id="KW-1185">Reference proteome</keyword>
<evidence type="ECO:0000256" key="2">
    <source>
        <dbReference type="ARBA" id="ARBA00022475"/>
    </source>
</evidence>
<protein>
    <submittedName>
        <fullName evidence="8">Amino acid permease</fullName>
    </submittedName>
</protein>
<feature type="transmembrane region" description="Helical" evidence="7">
    <location>
        <begin position="324"/>
        <end position="343"/>
    </location>
</feature>
<gene>
    <name evidence="8" type="ORF">GCM10010326_08980</name>
</gene>
<keyword evidence="2" id="KW-1003">Cell membrane</keyword>
<feature type="compositionally biased region" description="Basic residues" evidence="6">
    <location>
        <begin position="477"/>
        <end position="487"/>
    </location>
</feature>
<dbReference type="PANTHER" id="PTHR42770:SF13">
    <property type="entry name" value="L-METHIONINE_BRANCHED-CHAIN AMINO ACID EXPORTER YJEH"/>
    <property type="match status" value="1"/>
</dbReference>
<dbReference type="Proteomes" id="UP000600946">
    <property type="component" value="Unassembled WGS sequence"/>
</dbReference>
<dbReference type="Pfam" id="PF13520">
    <property type="entry name" value="AA_permease_2"/>
    <property type="match status" value="1"/>
</dbReference>
<feature type="transmembrane region" description="Helical" evidence="7">
    <location>
        <begin position="12"/>
        <end position="36"/>
    </location>
</feature>
<sequence length="487" mass="51546">MAAQALRRHIGVPGLVVHYLTSVLGVGLLVIPVLAWTTAGPLSLLAWGILIVYSYPFALVFAKLSTLHPTSKGVAQFVEVAFGRRAGRVAALYLLMTLLAANPVLGLIAGRYLLAALAPGASNRASLAAGALVILGCIALNLLGLKVSGRVQLGVLAVVVGVLCAVITLALPQGGTANLGPFAPHGWSALGDCLLICFFGFIGWENAAPVAEEVRDPARTFPRGILWAVCVVGVLYFAMALTVALTLPADQSTQEQLTGFTRLLRLATGADHSTLGYLVAAVLLVLTTNAWCLGTSRVVFALAREGIVPRGLSRVSPRTGTPSRAVLALVPGYSLTLGLLVATDSNESVLIKASSAAYLLVFLLAFLSAMRLVRTGPMRWTIRLVTAVTVLMLPFMGISVGYAAAMLAAAMLVEAWLSRHEREPKDRREGEPQHEGLREGEGLHEGDQERTGPLGATAWDPASHPTSYPARETATPSHHHPPDRRKR</sequence>
<evidence type="ECO:0000256" key="1">
    <source>
        <dbReference type="ARBA" id="ARBA00004651"/>
    </source>
</evidence>
<dbReference type="PANTHER" id="PTHR42770">
    <property type="entry name" value="AMINO ACID TRANSPORTER-RELATED"/>
    <property type="match status" value="1"/>
</dbReference>
<keyword evidence="5 7" id="KW-0472">Membrane</keyword>
<keyword evidence="3 7" id="KW-0812">Transmembrane</keyword>
<dbReference type="RefSeq" id="WP_190026225.1">
    <property type="nucleotide sequence ID" value="NZ_BMUU01000001.1"/>
</dbReference>
<proteinExistence type="predicted"/>
<feature type="compositionally biased region" description="Basic and acidic residues" evidence="6">
    <location>
        <begin position="422"/>
        <end position="450"/>
    </location>
</feature>
<feature type="transmembrane region" description="Helical" evidence="7">
    <location>
        <begin position="125"/>
        <end position="143"/>
    </location>
</feature>
<evidence type="ECO:0000256" key="5">
    <source>
        <dbReference type="ARBA" id="ARBA00023136"/>
    </source>
</evidence>
<feature type="transmembrane region" description="Helical" evidence="7">
    <location>
        <begin position="42"/>
        <end position="62"/>
    </location>
</feature>
<feature type="region of interest" description="Disordered" evidence="6">
    <location>
        <begin position="422"/>
        <end position="487"/>
    </location>
</feature>
<organism evidence="8 9">
    <name type="scientific">Streptomyces xanthochromogenes</name>
    <dbReference type="NCBI Taxonomy" id="67384"/>
    <lineage>
        <taxon>Bacteria</taxon>
        <taxon>Bacillati</taxon>
        <taxon>Actinomycetota</taxon>
        <taxon>Actinomycetes</taxon>
        <taxon>Kitasatosporales</taxon>
        <taxon>Streptomycetaceae</taxon>
        <taxon>Streptomyces</taxon>
    </lineage>
</organism>
<feature type="transmembrane region" description="Helical" evidence="7">
    <location>
        <begin position="155"/>
        <end position="174"/>
    </location>
</feature>
<dbReference type="Gene3D" id="1.20.1740.10">
    <property type="entry name" value="Amino acid/polyamine transporter I"/>
    <property type="match status" value="1"/>
</dbReference>
<dbReference type="EMBL" id="BMUU01000001">
    <property type="protein sequence ID" value="GGY18508.1"/>
    <property type="molecule type" value="Genomic_DNA"/>
</dbReference>